<gene>
    <name evidence="4" type="ORF">D8M04_03525</name>
</gene>
<dbReference type="Proteomes" id="UP000270219">
    <property type="component" value="Unassembled WGS sequence"/>
</dbReference>
<keyword evidence="5" id="KW-1185">Reference proteome</keyword>
<dbReference type="InterPro" id="IPR009739">
    <property type="entry name" value="LprI-like_N"/>
</dbReference>
<evidence type="ECO:0000256" key="2">
    <source>
        <dbReference type="SAM" id="SignalP"/>
    </source>
</evidence>
<dbReference type="PANTHER" id="PTHR39176:SF1">
    <property type="entry name" value="PERIPLASMIC PROTEIN"/>
    <property type="match status" value="1"/>
</dbReference>
<dbReference type="Gene3D" id="1.20.1270.180">
    <property type="match status" value="1"/>
</dbReference>
<feature type="region of interest" description="Disordered" evidence="1">
    <location>
        <begin position="27"/>
        <end position="118"/>
    </location>
</feature>
<protein>
    <submittedName>
        <fullName evidence="4">DUF1311 domain-containing protein</fullName>
    </submittedName>
</protein>
<keyword evidence="2" id="KW-0732">Signal</keyword>
<evidence type="ECO:0000259" key="3">
    <source>
        <dbReference type="Pfam" id="PF07007"/>
    </source>
</evidence>
<accession>A0A498DE39</accession>
<dbReference type="PROSITE" id="PS51257">
    <property type="entry name" value="PROKAR_LIPOPROTEIN"/>
    <property type="match status" value="1"/>
</dbReference>
<feature type="chain" id="PRO_5038896714" evidence="2">
    <location>
        <begin position="21"/>
        <end position="237"/>
    </location>
</feature>
<feature type="signal peptide" evidence="2">
    <location>
        <begin position="1"/>
        <end position="20"/>
    </location>
</feature>
<dbReference type="AlphaFoldDB" id="A0A498DE39"/>
<comment type="caution">
    <text evidence="4">The sequence shown here is derived from an EMBL/GenBank/DDBJ whole genome shotgun (WGS) entry which is preliminary data.</text>
</comment>
<proteinExistence type="predicted"/>
<dbReference type="Pfam" id="PF07007">
    <property type="entry name" value="LprI"/>
    <property type="match status" value="1"/>
</dbReference>
<feature type="domain" description="Lysozyme inhibitor LprI-like N-terminal" evidence="3">
    <location>
        <begin position="146"/>
        <end position="231"/>
    </location>
</feature>
<organism evidence="4 5">
    <name type="scientific">Oceanobacillus piezotolerans</name>
    <dbReference type="NCBI Taxonomy" id="2448030"/>
    <lineage>
        <taxon>Bacteria</taxon>
        <taxon>Bacillati</taxon>
        <taxon>Bacillota</taxon>
        <taxon>Bacilli</taxon>
        <taxon>Bacillales</taxon>
        <taxon>Bacillaceae</taxon>
        <taxon>Oceanobacillus</taxon>
    </lineage>
</organism>
<evidence type="ECO:0000256" key="1">
    <source>
        <dbReference type="SAM" id="MobiDB-lite"/>
    </source>
</evidence>
<sequence>MKSDKKIILIIFTLLLVLLAACNNSTDERTAKSDDQSKDYNSSQEKNDDSSDLDSTEIDSNYDSSQTVKDLNEKKVTSTSADVATDDSNNSQSSNAIKEENISNTVSLKEENLPSDDSNAVLKQEHLKKLNNTKKEAEALEPVDSSTFALKKVEDDRWNMWDDSLNEIYGVLEQQLPPHQMEELREEQRNWLKLRDDNALEASYRFKGGTQEHVEYVSVLANLTEERCFELVNNYMK</sequence>
<evidence type="ECO:0000313" key="5">
    <source>
        <dbReference type="Proteomes" id="UP000270219"/>
    </source>
</evidence>
<dbReference type="OrthoDB" id="2438161at2"/>
<feature type="compositionally biased region" description="Polar residues" evidence="1">
    <location>
        <begin position="77"/>
        <end position="107"/>
    </location>
</feature>
<feature type="compositionally biased region" description="Basic and acidic residues" evidence="1">
    <location>
        <begin position="27"/>
        <end position="38"/>
    </location>
</feature>
<feature type="compositionally biased region" description="Polar residues" evidence="1">
    <location>
        <begin position="58"/>
        <end position="69"/>
    </location>
</feature>
<dbReference type="EMBL" id="RCHR01000001">
    <property type="protein sequence ID" value="RLL48346.1"/>
    <property type="molecule type" value="Genomic_DNA"/>
</dbReference>
<name>A0A498DE39_9BACI</name>
<reference evidence="4 5" key="1">
    <citation type="submission" date="2018-10" db="EMBL/GenBank/DDBJ databases">
        <title>Oceanobacillus sp. YLB-02 draft genome.</title>
        <authorList>
            <person name="Yu L."/>
        </authorList>
    </citation>
    <scope>NUCLEOTIDE SEQUENCE [LARGE SCALE GENOMIC DNA]</scope>
    <source>
        <strain evidence="4 5">YLB-02</strain>
    </source>
</reference>
<dbReference type="PANTHER" id="PTHR39176">
    <property type="entry name" value="PERIPLASMIC PROTEIN-RELATED"/>
    <property type="match status" value="1"/>
</dbReference>
<evidence type="ECO:0000313" key="4">
    <source>
        <dbReference type="EMBL" id="RLL48346.1"/>
    </source>
</evidence>
<dbReference type="RefSeq" id="WP_121521448.1">
    <property type="nucleotide sequence ID" value="NZ_RCHR01000001.1"/>
</dbReference>